<dbReference type="Pfam" id="PF25963">
    <property type="entry name" value="Beta-barrel_AAEA"/>
    <property type="match status" value="1"/>
</dbReference>
<dbReference type="InterPro" id="IPR050739">
    <property type="entry name" value="MFP"/>
</dbReference>
<dbReference type="OrthoDB" id="9811754at2"/>
<keyword evidence="3" id="KW-0472">Membrane</keyword>
<evidence type="ECO:0000259" key="4">
    <source>
        <dbReference type="Pfam" id="PF25917"/>
    </source>
</evidence>
<evidence type="ECO:0000256" key="2">
    <source>
        <dbReference type="SAM" id="Coils"/>
    </source>
</evidence>
<dbReference type="EMBL" id="FUXU01000008">
    <property type="protein sequence ID" value="SKA49208.1"/>
    <property type="molecule type" value="Genomic_DNA"/>
</dbReference>
<dbReference type="InterPro" id="IPR058634">
    <property type="entry name" value="AaeA-lik-b-barrel"/>
</dbReference>
<evidence type="ECO:0000313" key="6">
    <source>
        <dbReference type="EMBL" id="SKA49208.1"/>
    </source>
</evidence>
<proteinExistence type="inferred from homology"/>
<feature type="transmembrane region" description="Helical" evidence="3">
    <location>
        <begin position="12"/>
        <end position="30"/>
    </location>
</feature>
<dbReference type="Gene3D" id="2.40.50.100">
    <property type="match status" value="1"/>
</dbReference>
<dbReference type="Pfam" id="PF25917">
    <property type="entry name" value="BSH_RND"/>
    <property type="match status" value="1"/>
</dbReference>
<evidence type="ECO:0000256" key="3">
    <source>
        <dbReference type="SAM" id="Phobius"/>
    </source>
</evidence>
<protein>
    <submittedName>
        <fullName evidence="6">Membrane fusion protein, multidrug efflux system</fullName>
    </submittedName>
</protein>
<keyword evidence="3" id="KW-1133">Transmembrane helix</keyword>
<sequence>MEEKKSFPINNLLVFTLIAAVLVAAGYFYVRHQDQYPSTDDAYIHGNILYLAPQVSGQLIEVNVVDFQHVDKGMVIARINPASYQARYEQVKATYENATSANKATSDAIVGASAQIKSSTAQLLDIQDKYRRNMALVERGVLSRQQGDDLKAELAAAKNNLDVARARMSQLISEQGATGNEAPVVKQAAAALSEAALNLSYTEIIAPSSGMLGDVNVRPGSVVAPGQSMMPLVEDNSFWVQANYKEGDIGYIKSGMTATVVLDMYPNTAFKGAVEAISPASGSSFSLLPPENATGNWVKVPQRFPVKLSISSEKGEPPLRVGASATVTIDTLTKATADGSQ</sequence>
<dbReference type="GO" id="GO:0055085">
    <property type="term" value="P:transmembrane transport"/>
    <property type="evidence" value="ECO:0007669"/>
    <property type="project" value="InterPro"/>
</dbReference>
<name>A0A1T4U9L0_9GAMM</name>
<feature type="domain" description="Multidrug resistance protein MdtA-like barrel-sandwich hybrid" evidence="4">
    <location>
        <begin position="51"/>
        <end position="229"/>
    </location>
</feature>
<reference evidence="7" key="1">
    <citation type="submission" date="2017-02" db="EMBL/GenBank/DDBJ databases">
        <authorList>
            <person name="Varghese N."/>
            <person name="Submissions S."/>
        </authorList>
    </citation>
    <scope>NUCLEOTIDE SEQUENCE [LARGE SCALE GENOMIC DNA]</scope>
    <source>
        <strain evidence="7">DSM 22720</strain>
    </source>
</reference>
<accession>A0A1T4U9L0</accession>
<keyword evidence="7" id="KW-1185">Reference proteome</keyword>
<evidence type="ECO:0000259" key="5">
    <source>
        <dbReference type="Pfam" id="PF25963"/>
    </source>
</evidence>
<dbReference type="PANTHER" id="PTHR30386:SF24">
    <property type="entry name" value="MULTIDRUG RESISTANCE EFFLUX PUMP"/>
    <property type="match status" value="1"/>
</dbReference>
<evidence type="ECO:0000313" key="7">
    <source>
        <dbReference type="Proteomes" id="UP000190162"/>
    </source>
</evidence>
<feature type="coiled-coil region" evidence="2">
    <location>
        <begin position="147"/>
        <end position="174"/>
    </location>
</feature>
<organism evidence="6 7">
    <name type="scientific">Enterovibrio nigricans DSM 22720</name>
    <dbReference type="NCBI Taxonomy" id="1121868"/>
    <lineage>
        <taxon>Bacteria</taxon>
        <taxon>Pseudomonadati</taxon>
        <taxon>Pseudomonadota</taxon>
        <taxon>Gammaproteobacteria</taxon>
        <taxon>Vibrionales</taxon>
        <taxon>Vibrionaceae</taxon>
        <taxon>Enterovibrio</taxon>
    </lineage>
</organism>
<dbReference type="SUPFAM" id="SSF111369">
    <property type="entry name" value="HlyD-like secretion proteins"/>
    <property type="match status" value="2"/>
</dbReference>
<keyword evidence="2" id="KW-0175">Coiled coil</keyword>
<comment type="similarity">
    <text evidence="1">Belongs to the membrane fusion protein (MFP) (TC 8.A.1) family.</text>
</comment>
<dbReference type="Proteomes" id="UP000190162">
    <property type="component" value="Unassembled WGS sequence"/>
</dbReference>
<dbReference type="PANTHER" id="PTHR30386">
    <property type="entry name" value="MEMBRANE FUSION SUBUNIT OF EMRAB-TOLC MULTIDRUG EFFLUX PUMP"/>
    <property type="match status" value="1"/>
</dbReference>
<evidence type="ECO:0000256" key="1">
    <source>
        <dbReference type="ARBA" id="ARBA00009477"/>
    </source>
</evidence>
<keyword evidence="3" id="KW-0812">Transmembrane</keyword>
<dbReference type="RefSeq" id="WP_078751524.1">
    <property type="nucleotide sequence ID" value="NZ_FUXU01000008.1"/>
</dbReference>
<dbReference type="AlphaFoldDB" id="A0A1T4U9L0"/>
<gene>
    <name evidence="6" type="ORF">SAMN02745132_01069</name>
</gene>
<dbReference type="InterPro" id="IPR058625">
    <property type="entry name" value="MdtA-like_BSH"/>
</dbReference>
<feature type="domain" description="p-hydroxybenzoic acid efflux pump subunit AaeA-like beta-barrel" evidence="5">
    <location>
        <begin position="237"/>
        <end position="329"/>
    </location>
</feature>
<dbReference type="Gene3D" id="2.40.30.170">
    <property type="match status" value="1"/>
</dbReference>